<protein>
    <submittedName>
        <fullName evidence="3">Uncharacterized protein</fullName>
    </submittedName>
</protein>
<keyword evidence="2" id="KW-1133">Transmembrane helix</keyword>
<accession>A0AA40D014</accession>
<name>A0AA40D014_9PEZI</name>
<dbReference type="Proteomes" id="UP001174936">
    <property type="component" value="Unassembled WGS sequence"/>
</dbReference>
<keyword evidence="2" id="KW-0812">Transmembrane</keyword>
<dbReference type="EMBL" id="JAULSV010000001">
    <property type="protein sequence ID" value="KAK0657816.1"/>
    <property type="molecule type" value="Genomic_DNA"/>
</dbReference>
<feature type="region of interest" description="Disordered" evidence="1">
    <location>
        <begin position="342"/>
        <end position="391"/>
    </location>
</feature>
<proteinExistence type="predicted"/>
<evidence type="ECO:0000313" key="3">
    <source>
        <dbReference type="EMBL" id="KAK0657816.1"/>
    </source>
</evidence>
<feature type="compositionally biased region" description="Polar residues" evidence="1">
    <location>
        <begin position="348"/>
        <end position="361"/>
    </location>
</feature>
<feature type="compositionally biased region" description="Low complexity" evidence="1">
    <location>
        <begin position="196"/>
        <end position="211"/>
    </location>
</feature>
<keyword evidence="4" id="KW-1185">Reference proteome</keyword>
<feature type="transmembrane region" description="Helical" evidence="2">
    <location>
        <begin position="282"/>
        <end position="304"/>
    </location>
</feature>
<gene>
    <name evidence="3" type="ORF">B0T16DRAFT_316274</name>
</gene>
<evidence type="ECO:0000256" key="1">
    <source>
        <dbReference type="SAM" id="MobiDB-lite"/>
    </source>
</evidence>
<organism evidence="3 4">
    <name type="scientific">Cercophora newfieldiana</name>
    <dbReference type="NCBI Taxonomy" id="92897"/>
    <lineage>
        <taxon>Eukaryota</taxon>
        <taxon>Fungi</taxon>
        <taxon>Dikarya</taxon>
        <taxon>Ascomycota</taxon>
        <taxon>Pezizomycotina</taxon>
        <taxon>Sordariomycetes</taxon>
        <taxon>Sordariomycetidae</taxon>
        <taxon>Sordariales</taxon>
        <taxon>Lasiosphaeriaceae</taxon>
        <taxon>Cercophora</taxon>
    </lineage>
</organism>
<feature type="region of interest" description="Disordered" evidence="1">
    <location>
        <begin position="193"/>
        <end position="272"/>
    </location>
</feature>
<comment type="caution">
    <text evidence="3">The sequence shown here is derived from an EMBL/GenBank/DDBJ whole genome shotgun (WGS) entry which is preliminary data.</text>
</comment>
<dbReference type="AlphaFoldDB" id="A0AA40D014"/>
<keyword evidence="2" id="KW-0472">Membrane</keyword>
<evidence type="ECO:0000313" key="4">
    <source>
        <dbReference type="Proteomes" id="UP001174936"/>
    </source>
</evidence>
<dbReference type="CDD" id="cd12087">
    <property type="entry name" value="TM_EGFR-like"/>
    <property type="match status" value="1"/>
</dbReference>
<reference evidence="3" key="1">
    <citation type="submission" date="2023-06" db="EMBL/GenBank/DDBJ databases">
        <title>Genome-scale phylogeny and comparative genomics of the fungal order Sordariales.</title>
        <authorList>
            <consortium name="Lawrence Berkeley National Laboratory"/>
            <person name="Hensen N."/>
            <person name="Bonometti L."/>
            <person name="Westerberg I."/>
            <person name="Brannstrom I.O."/>
            <person name="Guillou S."/>
            <person name="Cros-Aarteil S."/>
            <person name="Calhoun S."/>
            <person name="Haridas S."/>
            <person name="Kuo A."/>
            <person name="Mondo S."/>
            <person name="Pangilinan J."/>
            <person name="Riley R."/>
            <person name="Labutti K."/>
            <person name="Andreopoulos B."/>
            <person name="Lipzen A."/>
            <person name="Chen C."/>
            <person name="Yanf M."/>
            <person name="Daum C."/>
            <person name="Ng V."/>
            <person name="Clum A."/>
            <person name="Steindorff A."/>
            <person name="Ohm R."/>
            <person name="Martin F."/>
            <person name="Silar P."/>
            <person name="Natvig D."/>
            <person name="Lalanne C."/>
            <person name="Gautier V."/>
            <person name="Ament-Velasquez S.L."/>
            <person name="Kruys A."/>
            <person name="Hutchinson M.I."/>
            <person name="Powell A.J."/>
            <person name="Barry K."/>
            <person name="Miller A.N."/>
            <person name="Grigoriev I.V."/>
            <person name="Debuchy R."/>
            <person name="Gladieux P."/>
            <person name="Thoren M.H."/>
            <person name="Johannesson H."/>
        </authorList>
    </citation>
    <scope>NUCLEOTIDE SEQUENCE</scope>
    <source>
        <strain evidence="3">SMH2532-1</strain>
    </source>
</reference>
<evidence type="ECO:0000256" key="2">
    <source>
        <dbReference type="SAM" id="Phobius"/>
    </source>
</evidence>
<sequence length="391" mass="40093">MATAALINQAPINLGPLTTTFTPPPACTVAVGVVEGGLLGIGGSVESIAALGQVCAGGKGVDATSCWPPTSRGAPSKSAPLNGWGYYSPGIHCPVGYATACSATGGTAGASNWPVQFRLSAGETAVGCCPNGYACDNKGGQTCVLVATSTVVPMVTCDGSKSGDFAFKTVPDAKASVTAFSLFAPMFQLNWQSSDRPATTRPTAGPGATRTNTNDPAVTSGTQTVDPNDASGLPTLETDGSSPRPSGEPDATGISDGLNGSDAEKKEEDASANTGLATTTKVGLSIAGAVVAVAIIVGCVMYVWRRRRHQREDQELDRLYGMKHSPSSSTDLTRGGDDIPGWYRGQRPVQTPSQFTPTTLSPYRAAPSPGLGGGRTELEVPASPYYRPYRP</sequence>
<feature type="compositionally biased region" description="Polar residues" evidence="1">
    <location>
        <begin position="212"/>
        <end position="226"/>
    </location>
</feature>